<gene>
    <name evidence="1" type="ORF">C5F50_04505</name>
</gene>
<organism evidence="1 2">
    <name type="scientific">Nitrosopumilus ureiphilus</name>
    <dbReference type="NCBI Taxonomy" id="1470067"/>
    <lineage>
        <taxon>Archaea</taxon>
        <taxon>Nitrososphaerota</taxon>
        <taxon>Nitrososphaeria</taxon>
        <taxon>Nitrosopumilales</taxon>
        <taxon>Nitrosopumilaceae</taxon>
        <taxon>Nitrosopumilus</taxon>
    </lineage>
</organism>
<dbReference type="AlphaFoldDB" id="A0A7D5R713"/>
<dbReference type="KEGG" id="nue:C5F50_04505"/>
<dbReference type="GeneID" id="56067305"/>
<proteinExistence type="predicted"/>
<evidence type="ECO:0000313" key="1">
    <source>
        <dbReference type="EMBL" id="QLH06419.1"/>
    </source>
</evidence>
<dbReference type="RefSeq" id="WP_179372497.1">
    <property type="nucleotide sequence ID" value="NZ_CP026995.1"/>
</dbReference>
<reference evidence="1 2" key="1">
    <citation type="submission" date="2018-02" db="EMBL/GenBank/DDBJ databases">
        <title>Complete genome of Nitrosopumilus ureaphilus PS0.</title>
        <authorList>
            <person name="Qin W."/>
            <person name="Zheng Y."/>
            <person name="Stahl D.A."/>
        </authorList>
    </citation>
    <scope>NUCLEOTIDE SEQUENCE [LARGE SCALE GENOMIC DNA]</scope>
    <source>
        <strain evidence="1 2">PS0</strain>
    </source>
</reference>
<dbReference type="Proteomes" id="UP000509478">
    <property type="component" value="Chromosome"/>
</dbReference>
<dbReference type="OrthoDB" id="3983at2157"/>
<keyword evidence="2" id="KW-1185">Reference proteome</keyword>
<dbReference type="EMBL" id="CP026995">
    <property type="protein sequence ID" value="QLH06419.1"/>
    <property type="molecule type" value="Genomic_DNA"/>
</dbReference>
<sequence length="71" mass="8137">MKPTKYMPKIGTLDGASFWKNAYAHQRGKLLKKVNVPEDQIIGLVNKKYMELPAALRYEIETSGIDKKELQ</sequence>
<protein>
    <submittedName>
        <fullName evidence="1">Uncharacterized protein</fullName>
    </submittedName>
</protein>
<accession>A0A7D5R713</accession>
<name>A0A7D5R713_9ARCH</name>
<evidence type="ECO:0000313" key="2">
    <source>
        <dbReference type="Proteomes" id="UP000509478"/>
    </source>
</evidence>